<comment type="similarity">
    <text evidence="1">Belongs to the calycin superfamily. Fatty-acid binding protein (FABP) family.</text>
</comment>
<gene>
    <name evidence="4" type="ORF">CINC_LOCUS6534</name>
</gene>
<keyword evidence="2" id="KW-0446">Lipid-binding</keyword>
<dbReference type="OrthoDB" id="354351at2759"/>
<name>A0A9P0BX21_CHRIL</name>
<dbReference type="AlphaFoldDB" id="A0A9P0BX21"/>
<reference evidence="4" key="1">
    <citation type="submission" date="2021-12" db="EMBL/GenBank/DDBJ databases">
        <authorList>
            <person name="King R."/>
        </authorList>
    </citation>
    <scope>NUCLEOTIDE SEQUENCE</scope>
</reference>
<dbReference type="InterPro" id="IPR031259">
    <property type="entry name" value="ILBP"/>
</dbReference>
<evidence type="ECO:0000313" key="4">
    <source>
        <dbReference type="EMBL" id="CAH0595093.1"/>
    </source>
</evidence>
<dbReference type="Proteomes" id="UP001154114">
    <property type="component" value="Chromosome 21"/>
</dbReference>
<dbReference type="InterPro" id="IPR012674">
    <property type="entry name" value="Calycin"/>
</dbReference>
<feature type="domain" description="Lipocalin/cytosolic fatty-acid binding" evidence="3">
    <location>
        <begin position="7"/>
        <end position="118"/>
    </location>
</feature>
<accession>A0A9P0BX21</accession>
<evidence type="ECO:0000256" key="2">
    <source>
        <dbReference type="ARBA" id="ARBA00023121"/>
    </source>
</evidence>
<dbReference type="GO" id="GO:0008289">
    <property type="term" value="F:lipid binding"/>
    <property type="evidence" value="ECO:0007669"/>
    <property type="project" value="UniProtKB-KW"/>
</dbReference>
<dbReference type="SUPFAM" id="SSF50814">
    <property type="entry name" value="Lipocalins"/>
    <property type="match status" value="1"/>
</dbReference>
<organism evidence="4 5">
    <name type="scientific">Chrysodeixis includens</name>
    <name type="common">Soybean looper</name>
    <name type="synonym">Pseudoplusia includens</name>
    <dbReference type="NCBI Taxonomy" id="689277"/>
    <lineage>
        <taxon>Eukaryota</taxon>
        <taxon>Metazoa</taxon>
        <taxon>Ecdysozoa</taxon>
        <taxon>Arthropoda</taxon>
        <taxon>Hexapoda</taxon>
        <taxon>Insecta</taxon>
        <taxon>Pterygota</taxon>
        <taxon>Neoptera</taxon>
        <taxon>Endopterygota</taxon>
        <taxon>Lepidoptera</taxon>
        <taxon>Glossata</taxon>
        <taxon>Ditrysia</taxon>
        <taxon>Noctuoidea</taxon>
        <taxon>Noctuidae</taxon>
        <taxon>Plusiinae</taxon>
        <taxon>Chrysodeixis</taxon>
    </lineage>
</organism>
<dbReference type="Gene3D" id="2.40.128.20">
    <property type="match status" value="1"/>
</dbReference>
<dbReference type="Pfam" id="PF00061">
    <property type="entry name" value="Lipocalin"/>
    <property type="match status" value="1"/>
</dbReference>
<evidence type="ECO:0000313" key="5">
    <source>
        <dbReference type="Proteomes" id="UP001154114"/>
    </source>
</evidence>
<dbReference type="EMBL" id="LR824024">
    <property type="protein sequence ID" value="CAH0595093.1"/>
    <property type="molecule type" value="Genomic_DNA"/>
</dbReference>
<dbReference type="InterPro" id="IPR000463">
    <property type="entry name" value="Fatty_acid-bd"/>
</dbReference>
<dbReference type="PANTHER" id="PTHR11955">
    <property type="entry name" value="FATTY ACID BINDING PROTEIN"/>
    <property type="match status" value="1"/>
</dbReference>
<dbReference type="InterPro" id="IPR000566">
    <property type="entry name" value="Lipocln_cytosolic_FA-bd_dom"/>
</dbReference>
<sequence length="133" mass="14713">MSYFGKTYNHVRHENFDTFLKEVGLPEDKVKEILETKPSVKIVKNGDSYTSTVITKAGAKDTTFKSGVEFDDTIGADKTPIKSTYIVDGNTVTQKIRGESGDGSFVREYNGDELVVTISSPKFKGVAKQFFKA</sequence>
<evidence type="ECO:0000256" key="1">
    <source>
        <dbReference type="ARBA" id="ARBA00008390"/>
    </source>
</evidence>
<keyword evidence="5" id="KW-1185">Reference proteome</keyword>
<dbReference type="PRINTS" id="PR00178">
    <property type="entry name" value="FATTYACIDBP"/>
</dbReference>
<proteinExistence type="inferred from homology"/>
<protein>
    <recommendedName>
        <fullName evidence="3">Lipocalin/cytosolic fatty-acid binding domain-containing protein</fullName>
    </recommendedName>
</protein>
<evidence type="ECO:0000259" key="3">
    <source>
        <dbReference type="Pfam" id="PF00061"/>
    </source>
</evidence>